<dbReference type="AlphaFoldDB" id="A0A7Y0L9L9"/>
<keyword evidence="2" id="KW-1185">Reference proteome</keyword>
<protein>
    <submittedName>
        <fullName evidence="1">Uncharacterized protein</fullName>
    </submittedName>
</protein>
<dbReference type="Proteomes" id="UP000533476">
    <property type="component" value="Unassembled WGS sequence"/>
</dbReference>
<proteinExistence type="predicted"/>
<dbReference type="RefSeq" id="WP_169102621.1">
    <property type="nucleotide sequence ID" value="NZ_JABBVZ010000114.1"/>
</dbReference>
<accession>A0A7Y0L9L9</accession>
<organism evidence="1 2">
    <name type="scientific">Sulfobacillus harzensis</name>
    <dbReference type="NCBI Taxonomy" id="2729629"/>
    <lineage>
        <taxon>Bacteria</taxon>
        <taxon>Bacillati</taxon>
        <taxon>Bacillota</taxon>
        <taxon>Clostridia</taxon>
        <taxon>Eubacteriales</taxon>
        <taxon>Clostridiales Family XVII. Incertae Sedis</taxon>
        <taxon>Sulfobacillus</taxon>
    </lineage>
</organism>
<evidence type="ECO:0000313" key="2">
    <source>
        <dbReference type="Proteomes" id="UP000533476"/>
    </source>
</evidence>
<dbReference type="EMBL" id="JABBVZ010000114">
    <property type="protein sequence ID" value="NMP24474.1"/>
    <property type="molecule type" value="Genomic_DNA"/>
</dbReference>
<gene>
    <name evidence="1" type="ORF">HIJ39_19310</name>
</gene>
<sequence>MQYRHNWKNTAAAQNAVKTAVNSGNYVPQASPKRNLYLKWFHTTVPFYSWKVLMQIVVNVGNATGNVDAKGHGPGAVVTGYPIRGNYKTETWHGTPNTSIVPWWINVGRYKPGQ</sequence>
<name>A0A7Y0L9L9_9FIRM</name>
<comment type="caution">
    <text evidence="1">The sequence shown here is derived from an EMBL/GenBank/DDBJ whole genome shotgun (WGS) entry which is preliminary data.</text>
</comment>
<reference evidence="1 2" key="1">
    <citation type="submission" date="2020-04" db="EMBL/GenBank/DDBJ databases">
        <authorList>
            <person name="Zhang R."/>
            <person name="Schippers A."/>
        </authorList>
    </citation>
    <scope>NUCLEOTIDE SEQUENCE [LARGE SCALE GENOMIC DNA]</scope>
    <source>
        <strain evidence="1 2">DSM 109850</strain>
    </source>
</reference>
<evidence type="ECO:0000313" key="1">
    <source>
        <dbReference type="EMBL" id="NMP24474.1"/>
    </source>
</evidence>